<dbReference type="InterPro" id="IPR045522">
    <property type="entry name" value="DUF6474"/>
</dbReference>
<keyword evidence="2" id="KW-1185">Reference proteome</keyword>
<sequence>MGFFKAIRRARAEKKAIIKAAKVRAREEVKRGAQLKLQQEKLLANHERKLLKHEHKTLQARRKHEEKMAKAAVDQLREGRFNAKKVLRYSAAIRALAPLALPLIYRAVVAFRESANQSRAQKLGVSVDELSAFSGHGAELKARIAQLRKSVDQFGLPAGYRKDVHNRLDELRAAVDNAEFMTTDQRKRAHRAIDSDLEELNKEVLSRSL</sequence>
<dbReference type="Proteomes" id="UP001183619">
    <property type="component" value="Unassembled WGS sequence"/>
</dbReference>
<reference evidence="1 2" key="1">
    <citation type="submission" date="2023-07" db="EMBL/GenBank/DDBJ databases">
        <title>Sequencing the genomes of 1000 actinobacteria strains.</title>
        <authorList>
            <person name="Klenk H.-P."/>
        </authorList>
    </citation>
    <scope>NUCLEOTIDE SEQUENCE [LARGE SCALE GENOMIC DNA]</scope>
    <source>
        <strain evidence="1 2">DSM 44508</strain>
    </source>
</reference>
<dbReference type="EMBL" id="JAVDYF010000001">
    <property type="protein sequence ID" value="MDR7354129.1"/>
    <property type="molecule type" value="Genomic_DNA"/>
</dbReference>
<proteinExistence type="predicted"/>
<evidence type="ECO:0000313" key="2">
    <source>
        <dbReference type="Proteomes" id="UP001183619"/>
    </source>
</evidence>
<comment type="caution">
    <text evidence="1">The sequence shown here is derived from an EMBL/GenBank/DDBJ whole genome shotgun (WGS) entry which is preliminary data.</text>
</comment>
<evidence type="ECO:0000313" key="1">
    <source>
        <dbReference type="EMBL" id="MDR7354129.1"/>
    </source>
</evidence>
<protein>
    <submittedName>
        <fullName evidence="1">Fe2+ transport system protein B</fullName>
    </submittedName>
</protein>
<gene>
    <name evidence="1" type="ORF">J2S37_000667</name>
</gene>
<name>A0ABU2B687_9CORY</name>
<dbReference type="RefSeq" id="WP_277104222.1">
    <property type="nucleotide sequence ID" value="NZ_BAAAJS010000038.1"/>
</dbReference>
<organism evidence="1 2">
    <name type="scientific">Corynebacterium felinum</name>
    <dbReference type="NCBI Taxonomy" id="131318"/>
    <lineage>
        <taxon>Bacteria</taxon>
        <taxon>Bacillati</taxon>
        <taxon>Actinomycetota</taxon>
        <taxon>Actinomycetes</taxon>
        <taxon>Mycobacteriales</taxon>
        <taxon>Corynebacteriaceae</taxon>
        <taxon>Corynebacterium</taxon>
    </lineage>
</organism>
<accession>A0ABU2B687</accession>
<dbReference type="Pfam" id="PF20079">
    <property type="entry name" value="DUF6474"/>
    <property type="match status" value="1"/>
</dbReference>